<evidence type="ECO:0000313" key="8">
    <source>
        <dbReference type="Proteomes" id="UP000681131"/>
    </source>
</evidence>
<evidence type="ECO:0000256" key="2">
    <source>
        <dbReference type="ARBA" id="ARBA00022801"/>
    </source>
</evidence>
<reference evidence="6 8" key="2">
    <citation type="submission" date="2019-08" db="EMBL/GenBank/DDBJ databases">
        <title>Complete genome sequences of Francisella adeliensis (FSC1325 and FSC1326).</title>
        <authorList>
            <person name="Ohrman C."/>
            <person name="Uneklint I."/>
            <person name="Vallesi A."/>
            <person name="Karlsson L."/>
            <person name="Sjodin A."/>
        </authorList>
    </citation>
    <scope>NUCLEOTIDE SEQUENCE [LARGE SCALE GENOMIC DNA]</scope>
    <source>
        <strain evidence="6 8">FSC1325</strain>
    </source>
</reference>
<keyword evidence="3" id="KW-0067">ATP-binding</keyword>
<dbReference type="InterPro" id="IPR010016">
    <property type="entry name" value="PxpB"/>
</dbReference>
<dbReference type="PANTHER" id="PTHR34698:SF2">
    <property type="entry name" value="5-OXOPROLINASE SUBUNIT B"/>
    <property type="match status" value="1"/>
</dbReference>
<evidence type="ECO:0000259" key="4">
    <source>
        <dbReference type="SMART" id="SM00796"/>
    </source>
</evidence>
<name>A0A2Z4XVQ5_9GAMM</name>
<dbReference type="SMART" id="SM00796">
    <property type="entry name" value="AHS1"/>
    <property type="match status" value="1"/>
</dbReference>
<evidence type="ECO:0000256" key="3">
    <source>
        <dbReference type="ARBA" id="ARBA00022840"/>
    </source>
</evidence>
<dbReference type="KEGG" id="fad:CDH04_00135"/>
<dbReference type="OrthoDB" id="9778567at2"/>
<dbReference type="GO" id="GO:0016787">
    <property type="term" value="F:hydrolase activity"/>
    <property type="evidence" value="ECO:0007669"/>
    <property type="project" value="UniProtKB-KW"/>
</dbReference>
<evidence type="ECO:0000313" key="7">
    <source>
        <dbReference type="Proteomes" id="UP000251120"/>
    </source>
</evidence>
<sequence length="205" mass="23264">MKTYFLSERCFIYTISDKLDFEDNSKIIKIYRQFLADKSFCRQYNILDIVPTYNSIAFHTDFLDLSIFEKAIINKISQVDYSAGSVSTTHDILVDYDGEDLESVAQTLNLSVNEVIVRHTKPVYTIAMLGFKPYLPYLLGLDESIGVQRLATPRNRIAKGSVGIGGLQTTIFPEQTPSGWNILGNTGFDDFTSFNAGDKIRFRRK</sequence>
<dbReference type="InterPro" id="IPR029000">
    <property type="entry name" value="Cyclophilin-like_dom_sf"/>
</dbReference>
<dbReference type="SUPFAM" id="SSF50891">
    <property type="entry name" value="Cyclophilin-like"/>
    <property type="match status" value="1"/>
</dbReference>
<accession>A0A2Z4XVQ5</accession>
<dbReference type="EMBL" id="CP043424">
    <property type="protein sequence ID" value="QIW11149.1"/>
    <property type="molecule type" value="Genomic_DNA"/>
</dbReference>
<protein>
    <submittedName>
        <fullName evidence="5 6">Allophanate hydrolase</fullName>
    </submittedName>
</protein>
<evidence type="ECO:0000313" key="6">
    <source>
        <dbReference type="EMBL" id="QIW11149.1"/>
    </source>
</evidence>
<dbReference type="PANTHER" id="PTHR34698">
    <property type="entry name" value="5-OXOPROLINASE SUBUNIT B"/>
    <property type="match status" value="1"/>
</dbReference>
<evidence type="ECO:0000256" key="1">
    <source>
        <dbReference type="ARBA" id="ARBA00022741"/>
    </source>
</evidence>
<dbReference type="GO" id="GO:0005524">
    <property type="term" value="F:ATP binding"/>
    <property type="evidence" value="ECO:0007669"/>
    <property type="project" value="UniProtKB-KW"/>
</dbReference>
<proteinExistence type="predicted"/>
<reference evidence="5 7" key="1">
    <citation type="submission" date="2017-06" db="EMBL/GenBank/DDBJ databases">
        <title>Complete genome of Francisella adeliensis.</title>
        <authorList>
            <person name="Vallesi A."/>
            <person name="Sjodin A."/>
        </authorList>
    </citation>
    <scope>NUCLEOTIDE SEQUENCE [LARGE SCALE GENOMIC DNA]</scope>
    <source>
        <strain evidence="5 7">FDC440</strain>
    </source>
</reference>
<dbReference type="EMBL" id="CP021781">
    <property type="protein sequence ID" value="AXA32924.1"/>
    <property type="molecule type" value="Genomic_DNA"/>
</dbReference>
<keyword evidence="1" id="KW-0547">Nucleotide-binding</keyword>
<dbReference type="Proteomes" id="UP000681131">
    <property type="component" value="Chromosome"/>
</dbReference>
<organism evidence="5 7">
    <name type="scientific">Francisella adeliensis</name>
    <dbReference type="NCBI Taxonomy" id="2007306"/>
    <lineage>
        <taxon>Bacteria</taxon>
        <taxon>Pseudomonadati</taxon>
        <taxon>Pseudomonadota</taxon>
        <taxon>Gammaproteobacteria</taxon>
        <taxon>Thiotrichales</taxon>
        <taxon>Francisellaceae</taxon>
        <taxon>Francisella</taxon>
    </lineage>
</organism>
<keyword evidence="2 5" id="KW-0378">Hydrolase</keyword>
<gene>
    <name evidence="5" type="ORF">CDH04_00135</name>
    <name evidence="6" type="ORF">FZC43_00135</name>
</gene>
<dbReference type="Gene3D" id="2.40.100.10">
    <property type="entry name" value="Cyclophilin-like"/>
    <property type="match status" value="1"/>
</dbReference>
<dbReference type="Proteomes" id="UP000251120">
    <property type="component" value="Chromosome"/>
</dbReference>
<keyword evidence="8" id="KW-1185">Reference proteome</keyword>
<dbReference type="AlphaFoldDB" id="A0A2Z4XVQ5"/>
<evidence type="ECO:0000313" key="5">
    <source>
        <dbReference type="EMBL" id="AXA32924.1"/>
    </source>
</evidence>
<dbReference type="Pfam" id="PF02682">
    <property type="entry name" value="CT_C_D"/>
    <property type="match status" value="1"/>
</dbReference>
<dbReference type="RefSeq" id="WP_112869101.1">
    <property type="nucleotide sequence ID" value="NZ_CP021781.1"/>
</dbReference>
<feature type="domain" description="Carboxyltransferase" evidence="4">
    <location>
        <begin position="1"/>
        <end position="202"/>
    </location>
</feature>
<dbReference type="InterPro" id="IPR003833">
    <property type="entry name" value="CT_C_D"/>
</dbReference>